<reference evidence="3 4" key="1">
    <citation type="journal article" date="2010" name="J. Bacteriol.">
        <title>Genome sequences of Pelagibaca bermudensis HTCC2601T and Maritimibacter alkaliphilus HTCC2654T, the type strains of two marine Roseobacter genera.</title>
        <authorList>
            <person name="Thrash J.C."/>
            <person name="Cho J.C."/>
            <person name="Ferriera S."/>
            <person name="Johnson J."/>
            <person name="Vergin K.L."/>
            <person name="Giovannoni S.J."/>
        </authorList>
    </citation>
    <scope>NUCLEOTIDE SEQUENCE [LARGE SCALE GENOMIC DNA]</scope>
    <source>
        <strain evidence="4">DSM 26914 / JCM 13377 / KCTC 12554 / HTCC2601</strain>
    </source>
</reference>
<evidence type="ECO:0000259" key="2">
    <source>
        <dbReference type="Pfam" id="PF13609"/>
    </source>
</evidence>
<dbReference type="InterPro" id="IPR033900">
    <property type="entry name" value="Gram_neg_porin_domain"/>
</dbReference>
<dbReference type="RefSeq" id="WP_007796801.1">
    <property type="nucleotide sequence ID" value="NZ_DS022276.1"/>
</dbReference>
<organism evidence="3 4">
    <name type="scientific">Salipiger bermudensis (strain DSM 26914 / JCM 13377 / KCTC 12554 / HTCC2601)</name>
    <name type="common">Pelagibaca bermudensis</name>
    <dbReference type="NCBI Taxonomy" id="314265"/>
    <lineage>
        <taxon>Bacteria</taxon>
        <taxon>Pseudomonadati</taxon>
        <taxon>Pseudomonadota</taxon>
        <taxon>Alphaproteobacteria</taxon>
        <taxon>Rhodobacterales</taxon>
        <taxon>Roseobacteraceae</taxon>
        <taxon>Salipiger</taxon>
    </lineage>
</organism>
<evidence type="ECO:0000313" key="3">
    <source>
        <dbReference type="EMBL" id="EAU43816.1"/>
    </source>
</evidence>
<dbReference type="Pfam" id="PF13609">
    <property type="entry name" value="Porin_4"/>
    <property type="match status" value="1"/>
</dbReference>
<dbReference type="InterPro" id="IPR023614">
    <property type="entry name" value="Porin_dom_sf"/>
</dbReference>
<protein>
    <submittedName>
        <fullName evidence="3">Putative porin</fullName>
    </submittedName>
</protein>
<dbReference type="GO" id="GO:0015288">
    <property type="term" value="F:porin activity"/>
    <property type="evidence" value="ECO:0007669"/>
    <property type="project" value="InterPro"/>
</dbReference>
<dbReference type="EMBL" id="AATQ01000065">
    <property type="protein sequence ID" value="EAU43816.1"/>
    <property type="molecule type" value="Genomic_DNA"/>
</dbReference>
<dbReference type="OrthoDB" id="7326315at2"/>
<dbReference type="AlphaFoldDB" id="Q0FHY7"/>
<comment type="caution">
    <text evidence="3">The sequence shown here is derived from an EMBL/GenBank/DDBJ whole genome shotgun (WGS) entry which is preliminary data.</text>
</comment>
<proteinExistence type="predicted"/>
<dbReference type="Gene3D" id="2.40.160.10">
    <property type="entry name" value="Porin"/>
    <property type="match status" value="1"/>
</dbReference>
<evidence type="ECO:0000256" key="1">
    <source>
        <dbReference type="SAM" id="SignalP"/>
    </source>
</evidence>
<dbReference type="SUPFAM" id="SSF56935">
    <property type="entry name" value="Porins"/>
    <property type="match status" value="1"/>
</dbReference>
<accession>Q0FHY7</accession>
<feature type="domain" description="Porin" evidence="2">
    <location>
        <begin position="7"/>
        <end position="331"/>
    </location>
</feature>
<evidence type="ECO:0000313" key="4">
    <source>
        <dbReference type="Proteomes" id="UP000006230"/>
    </source>
</evidence>
<sequence>MKSILFATTALVATAGVASAEIALTGNAEMGIYAPAVSDGEDGLEMGETQFFTDMDIRFTLSGEADNGLTFGATIDLDEAADRGEPGRFESPNVQGGEAIFISYGGATFTMGDTDGALDARVPELALAGGSLNDDETTHLGFNHADGFSDSDGDGDYSVINDGVGLSLDGFGDGQIARLDYAYDAFTFSASLEQVADGADAETLAGDDIGDTIWALGVSYSGQVSTVDLTVGLGYQSLDEVADVTSIAATGGFGNGFSAGLTYTDMSIDDADDIQHWGIGFGYEMNAIAVGVNYGEYTQDDDKLSGFGLAATYDLGGGLSARFGYGYSDVDPDAGSADDYDNYSLGLSMSF</sequence>
<gene>
    <name evidence="3" type="ORF">R2601_16745</name>
</gene>
<dbReference type="GO" id="GO:0016020">
    <property type="term" value="C:membrane"/>
    <property type="evidence" value="ECO:0007669"/>
    <property type="project" value="InterPro"/>
</dbReference>
<dbReference type="eggNOG" id="COG3203">
    <property type="taxonomic scope" value="Bacteria"/>
</dbReference>
<dbReference type="STRING" id="314265.R2601_16745"/>
<keyword evidence="4" id="KW-1185">Reference proteome</keyword>
<dbReference type="HOGENOM" id="CLU_825847_0_0_5"/>
<name>Q0FHY7_SALBH</name>
<keyword evidence="1" id="KW-0732">Signal</keyword>
<feature type="chain" id="PRO_5004171546" evidence="1">
    <location>
        <begin position="21"/>
        <end position="351"/>
    </location>
</feature>
<feature type="signal peptide" evidence="1">
    <location>
        <begin position="1"/>
        <end position="20"/>
    </location>
</feature>
<dbReference type="Proteomes" id="UP000006230">
    <property type="component" value="Unassembled WGS sequence"/>
</dbReference>